<evidence type="ECO:0000313" key="2">
    <source>
        <dbReference type="EMBL" id="PIA25417.1"/>
    </source>
</evidence>
<dbReference type="Proteomes" id="UP000230069">
    <property type="component" value="Unassembled WGS sequence"/>
</dbReference>
<sequence length="82" mass="9027">MSLLGLVLGLRWGWGMATYDPARRYAIEDTLNVIRNASSHAVGHLLSVHRTFWPAHTELYPTLGVTPPLLLALNTCCGACKH</sequence>
<keyword evidence="3" id="KW-1185">Reference proteome</keyword>
<gene>
    <name evidence="2" type="ORF">AQUCO_11500014v1</name>
</gene>
<keyword evidence="1" id="KW-0732">Signal</keyword>
<accession>A0A2G5C3L5</accession>
<organism evidence="2 3">
    <name type="scientific">Aquilegia coerulea</name>
    <name type="common">Rocky mountain columbine</name>
    <dbReference type="NCBI Taxonomy" id="218851"/>
    <lineage>
        <taxon>Eukaryota</taxon>
        <taxon>Viridiplantae</taxon>
        <taxon>Streptophyta</taxon>
        <taxon>Embryophyta</taxon>
        <taxon>Tracheophyta</taxon>
        <taxon>Spermatophyta</taxon>
        <taxon>Magnoliopsida</taxon>
        <taxon>Ranunculales</taxon>
        <taxon>Ranunculaceae</taxon>
        <taxon>Thalictroideae</taxon>
        <taxon>Aquilegia</taxon>
    </lineage>
</organism>
<dbReference type="AlphaFoldDB" id="A0A2G5C3L5"/>
<feature type="chain" id="PRO_5013713901" evidence="1">
    <location>
        <begin position="18"/>
        <end position="82"/>
    </location>
</feature>
<dbReference type="EMBL" id="KZ305131">
    <property type="protein sequence ID" value="PIA25417.1"/>
    <property type="molecule type" value="Genomic_DNA"/>
</dbReference>
<evidence type="ECO:0000313" key="3">
    <source>
        <dbReference type="Proteomes" id="UP000230069"/>
    </source>
</evidence>
<protein>
    <submittedName>
        <fullName evidence="2">Uncharacterized protein</fullName>
    </submittedName>
</protein>
<evidence type="ECO:0000256" key="1">
    <source>
        <dbReference type="SAM" id="SignalP"/>
    </source>
</evidence>
<dbReference type="InParanoid" id="A0A2G5C3L5"/>
<proteinExistence type="predicted"/>
<name>A0A2G5C3L5_AQUCA</name>
<reference evidence="2 3" key="1">
    <citation type="submission" date="2017-09" db="EMBL/GenBank/DDBJ databases">
        <title>WGS assembly of Aquilegia coerulea Goldsmith.</title>
        <authorList>
            <person name="Hodges S."/>
            <person name="Kramer E."/>
            <person name="Nordborg M."/>
            <person name="Tomkins J."/>
            <person name="Borevitz J."/>
            <person name="Derieg N."/>
            <person name="Yan J."/>
            <person name="Mihaltcheva S."/>
            <person name="Hayes R.D."/>
            <person name="Rokhsar D."/>
        </authorList>
    </citation>
    <scope>NUCLEOTIDE SEQUENCE [LARGE SCALE GENOMIC DNA]</scope>
    <source>
        <strain evidence="3">cv. Goldsmith</strain>
    </source>
</reference>
<feature type="signal peptide" evidence="1">
    <location>
        <begin position="1"/>
        <end position="17"/>
    </location>
</feature>